<accession>A0ACC1J1U7</accession>
<feature type="non-terminal residue" evidence="1">
    <location>
        <position position="1"/>
    </location>
</feature>
<gene>
    <name evidence="1" type="ORF">FBU59_005768</name>
</gene>
<sequence>YQSSTDGSATYEVGADVEAMLEVSALMTVVSNLVHNEIGFAPNEASRNMDQQVSDDYGETEMFGLFCIHVTTAPSQLLAPNVMRSYMQLLSELVQYRTPSLIRWLPIESWKALLNMLIEGIDHDVYDVGNRTYETISKLGAFIKLADLSAVPMELQLLLREGITRMLGKLLKALLFSPFDSDLVESAGTALVTLSLIEPAHLQLCFNELLAQGDSAAFAERLSATFAKFNDDLSDSEAIRDFQSSTAPIPNPIDGTLLRQPLFEFLVNTRAVLRVK</sequence>
<organism evidence="1 2">
    <name type="scientific">Linderina macrospora</name>
    <dbReference type="NCBI Taxonomy" id="4868"/>
    <lineage>
        <taxon>Eukaryota</taxon>
        <taxon>Fungi</taxon>
        <taxon>Fungi incertae sedis</taxon>
        <taxon>Zoopagomycota</taxon>
        <taxon>Kickxellomycotina</taxon>
        <taxon>Kickxellomycetes</taxon>
        <taxon>Kickxellales</taxon>
        <taxon>Kickxellaceae</taxon>
        <taxon>Linderina</taxon>
    </lineage>
</organism>
<evidence type="ECO:0000313" key="2">
    <source>
        <dbReference type="Proteomes" id="UP001150603"/>
    </source>
</evidence>
<protein>
    <submittedName>
        <fullName evidence="1">Uncharacterized protein</fullName>
    </submittedName>
</protein>
<keyword evidence="2" id="KW-1185">Reference proteome</keyword>
<comment type="caution">
    <text evidence="1">The sequence shown here is derived from an EMBL/GenBank/DDBJ whole genome shotgun (WGS) entry which is preliminary data.</text>
</comment>
<dbReference type="Proteomes" id="UP001150603">
    <property type="component" value="Unassembled WGS sequence"/>
</dbReference>
<proteinExistence type="predicted"/>
<name>A0ACC1J1U7_9FUNG</name>
<reference evidence="1" key="1">
    <citation type="submission" date="2022-07" db="EMBL/GenBank/DDBJ databases">
        <title>Phylogenomic reconstructions and comparative analyses of Kickxellomycotina fungi.</title>
        <authorList>
            <person name="Reynolds N.K."/>
            <person name="Stajich J.E."/>
            <person name="Barry K."/>
            <person name="Grigoriev I.V."/>
            <person name="Crous P."/>
            <person name="Smith M.E."/>
        </authorList>
    </citation>
    <scope>NUCLEOTIDE SEQUENCE</scope>
    <source>
        <strain evidence="1">NRRL 5244</strain>
    </source>
</reference>
<evidence type="ECO:0000313" key="1">
    <source>
        <dbReference type="EMBL" id="KAJ1934229.1"/>
    </source>
</evidence>
<dbReference type="EMBL" id="JANBPW010004734">
    <property type="protein sequence ID" value="KAJ1934229.1"/>
    <property type="molecule type" value="Genomic_DNA"/>
</dbReference>